<dbReference type="EMBL" id="CP047593">
    <property type="protein sequence ID" value="QHI68296.1"/>
    <property type="molecule type" value="Genomic_DNA"/>
</dbReference>
<gene>
    <name evidence="2" type="ORF">GT409_02100</name>
</gene>
<accession>A0A6P1M9N1</accession>
<dbReference type="Proteomes" id="UP000464954">
    <property type="component" value="Chromosome"/>
</dbReference>
<dbReference type="KEGG" id="taer:GT409_02100"/>
<evidence type="ECO:0000259" key="1">
    <source>
        <dbReference type="Pfam" id="PF09012"/>
    </source>
</evidence>
<dbReference type="InterPro" id="IPR015102">
    <property type="entry name" value="Tscrpt_reg_HTH_FeoC"/>
</dbReference>
<dbReference type="RefSeq" id="WP_160626479.1">
    <property type="nucleotide sequence ID" value="NZ_CP047593.1"/>
</dbReference>
<protein>
    <submittedName>
        <fullName evidence="2">MarR family transcriptional regulator</fullName>
    </submittedName>
</protein>
<dbReference type="InterPro" id="IPR036388">
    <property type="entry name" value="WH-like_DNA-bd_sf"/>
</dbReference>
<feature type="domain" description="Transcriptional regulator HTH-type FeoC" evidence="1">
    <location>
        <begin position="1"/>
        <end position="60"/>
    </location>
</feature>
<evidence type="ECO:0000313" key="2">
    <source>
        <dbReference type="EMBL" id="QHI68296.1"/>
    </source>
</evidence>
<dbReference type="Pfam" id="PF09012">
    <property type="entry name" value="FeoC"/>
    <property type="match status" value="1"/>
</dbReference>
<dbReference type="AlphaFoldDB" id="A0A6P1M9N1"/>
<name>A0A6P1M9N1_9BACT</name>
<sequence>MLTEILKLLEERGAMSLKEIAQHFHSEIAAMEGMLGTLEKKGRIERLSTKCSKCKGCVEVRREDALIFKVSK</sequence>
<proteinExistence type="predicted"/>
<organism evidence="2 3">
    <name type="scientific">Tichowtungia aerotolerans</name>
    <dbReference type="NCBI Taxonomy" id="2697043"/>
    <lineage>
        <taxon>Bacteria</taxon>
        <taxon>Pseudomonadati</taxon>
        <taxon>Kiritimatiellota</taxon>
        <taxon>Tichowtungiia</taxon>
        <taxon>Tichowtungiales</taxon>
        <taxon>Tichowtungiaceae</taxon>
        <taxon>Tichowtungia</taxon>
    </lineage>
</organism>
<keyword evidence="3" id="KW-1185">Reference proteome</keyword>
<dbReference type="SUPFAM" id="SSF46785">
    <property type="entry name" value="Winged helix' DNA-binding domain"/>
    <property type="match status" value="1"/>
</dbReference>
<reference evidence="2 3" key="1">
    <citation type="submission" date="2020-01" db="EMBL/GenBank/DDBJ databases">
        <title>Ponticoccus aerotolerans gen. nov., sp. nov., an anaerobic bacterium and proposal of Ponticoccusceae fam. nov., Ponticoccusles ord. nov. and Ponticoccuse classis nov. in the phylum Kiritimatiellaeota.</title>
        <authorList>
            <person name="Zhou L.Y."/>
            <person name="Du Z.J."/>
        </authorList>
    </citation>
    <scope>NUCLEOTIDE SEQUENCE [LARGE SCALE GENOMIC DNA]</scope>
    <source>
        <strain evidence="2 3">S-5007</strain>
    </source>
</reference>
<dbReference type="Gene3D" id="1.10.10.10">
    <property type="entry name" value="Winged helix-like DNA-binding domain superfamily/Winged helix DNA-binding domain"/>
    <property type="match status" value="1"/>
</dbReference>
<evidence type="ECO:0000313" key="3">
    <source>
        <dbReference type="Proteomes" id="UP000464954"/>
    </source>
</evidence>
<dbReference type="InterPro" id="IPR036390">
    <property type="entry name" value="WH_DNA-bd_sf"/>
</dbReference>